<dbReference type="AlphaFoldDB" id="A0A369C9P6"/>
<comment type="pathway">
    <text evidence="11">Cell wall biogenesis; peptidoglycan biosynthesis.</text>
</comment>
<evidence type="ECO:0000256" key="7">
    <source>
        <dbReference type="ARBA" id="ARBA00022984"/>
    </source>
</evidence>
<dbReference type="EC" id="2.4.99.28" evidence="11"/>
<dbReference type="GO" id="GO:0009274">
    <property type="term" value="C:peptidoglycan-based cell wall"/>
    <property type="evidence" value="ECO:0007669"/>
    <property type="project" value="InterPro"/>
</dbReference>
<dbReference type="RefSeq" id="WP_114279739.1">
    <property type="nucleotide sequence ID" value="NZ_QPJY01000004.1"/>
</dbReference>
<keyword evidence="7 11" id="KW-0573">Peptidoglycan synthesis</keyword>
<keyword evidence="5 11" id="KW-0812">Transmembrane</keyword>
<evidence type="ECO:0000256" key="8">
    <source>
        <dbReference type="ARBA" id="ARBA00022989"/>
    </source>
</evidence>
<keyword evidence="10 11" id="KW-0961">Cell wall biogenesis/degradation</keyword>
<dbReference type="InterPro" id="IPR001264">
    <property type="entry name" value="Glyco_trans_51"/>
</dbReference>
<protein>
    <recommendedName>
        <fullName evidence="11">Biosynthetic peptidoglycan transglycosylase</fullName>
        <ecNumber evidence="11">2.4.99.28</ecNumber>
    </recommendedName>
    <alternativeName>
        <fullName evidence="11">Glycan polymerase</fullName>
    </alternativeName>
    <alternativeName>
        <fullName evidence="11">Peptidoglycan glycosyltransferase MtgA</fullName>
        <shortName evidence="11">PGT</shortName>
    </alternativeName>
</protein>
<evidence type="ECO:0000256" key="4">
    <source>
        <dbReference type="ARBA" id="ARBA00022679"/>
    </source>
</evidence>
<comment type="similarity">
    <text evidence="11">Belongs to the glycosyltransferase 51 family.</text>
</comment>
<evidence type="ECO:0000256" key="9">
    <source>
        <dbReference type="ARBA" id="ARBA00023136"/>
    </source>
</evidence>
<accession>A0A369C9P6</accession>
<dbReference type="HAMAP" id="MF_00766">
    <property type="entry name" value="PGT_MtgA"/>
    <property type="match status" value="1"/>
</dbReference>
<evidence type="ECO:0000256" key="6">
    <source>
        <dbReference type="ARBA" id="ARBA00022960"/>
    </source>
</evidence>
<dbReference type="SUPFAM" id="SSF53955">
    <property type="entry name" value="Lysozyme-like"/>
    <property type="match status" value="1"/>
</dbReference>
<sequence length="231" mass="25904">MRRKSKANRLRRLILRLLLALLLLSLLPVALWRFADPPLTLLMIQRWFEAPSGARLHYRWVDLAEVSPRFLLAVVAAEDQKFPVHFGFDLDSIADAVEDAARGGRLRGASTLSQQVAKNVFLWPGRSWLRKALEAYYTVLIELAWGKRRILEMYVNVAELGPLTFGVGAASRRFLGVEPSRLDEAQAALLAAVLPNPLQRSVSAPGAVERERQAWILAQMRQLGPGYLDGL</sequence>
<comment type="caution">
    <text evidence="13">The sequence shown here is derived from an EMBL/GenBank/DDBJ whole genome shotgun (WGS) entry which is preliminary data.</text>
</comment>
<evidence type="ECO:0000256" key="1">
    <source>
        <dbReference type="ARBA" id="ARBA00022475"/>
    </source>
</evidence>
<dbReference type="InterPro" id="IPR023346">
    <property type="entry name" value="Lysozyme-like_dom_sf"/>
</dbReference>
<dbReference type="OrthoDB" id="9766909at2"/>
<dbReference type="PANTHER" id="PTHR30400">
    <property type="entry name" value="MONOFUNCTIONAL BIOSYNTHETIC PEPTIDOGLYCAN TRANSGLYCOSYLASE"/>
    <property type="match status" value="1"/>
</dbReference>
<keyword evidence="3 11" id="KW-0328">Glycosyltransferase</keyword>
<keyword evidence="14" id="KW-1185">Reference proteome</keyword>
<comment type="catalytic activity">
    <reaction evidence="11">
        <text>[GlcNAc-(1-&gt;4)-Mur2Ac(oyl-L-Ala-gamma-D-Glu-L-Lys-D-Ala-D-Ala)](n)-di-trans,octa-cis-undecaprenyl diphosphate + beta-D-GlcNAc-(1-&gt;4)-Mur2Ac(oyl-L-Ala-gamma-D-Glu-L-Lys-D-Ala-D-Ala)-di-trans,octa-cis-undecaprenyl diphosphate = [GlcNAc-(1-&gt;4)-Mur2Ac(oyl-L-Ala-gamma-D-Glu-L-Lys-D-Ala-D-Ala)](n+1)-di-trans,octa-cis-undecaprenyl diphosphate + di-trans,octa-cis-undecaprenyl diphosphate + H(+)</text>
        <dbReference type="Rhea" id="RHEA:23708"/>
        <dbReference type="Rhea" id="RHEA-COMP:9602"/>
        <dbReference type="Rhea" id="RHEA-COMP:9603"/>
        <dbReference type="ChEBI" id="CHEBI:15378"/>
        <dbReference type="ChEBI" id="CHEBI:58405"/>
        <dbReference type="ChEBI" id="CHEBI:60033"/>
        <dbReference type="ChEBI" id="CHEBI:78435"/>
        <dbReference type="EC" id="2.4.99.28"/>
    </reaction>
</comment>
<dbReference type="Pfam" id="PF00912">
    <property type="entry name" value="Transgly"/>
    <property type="match status" value="1"/>
</dbReference>
<evidence type="ECO:0000256" key="11">
    <source>
        <dbReference type="HAMAP-Rule" id="MF_00766"/>
    </source>
</evidence>
<keyword evidence="4 11" id="KW-0808">Transferase</keyword>
<dbReference type="InterPro" id="IPR011812">
    <property type="entry name" value="Pep_trsgly"/>
</dbReference>
<keyword evidence="8 11" id="KW-1133">Transmembrane helix</keyword>
<dbReference type="GO" id="GO:0009252">
    <property type="term" value="P:peptidoglycan biosynthetic process"/>
    <property type="evidence" value="ECO:0007669"/>
    <property type="project" value="UniProtKB-UniRule"/>
</dbReference>
<keyword evidence="6 11" id="KW-0133">Cell shape</keyword>
<dbReference type="InterPro" id="IPR036950">
    <property type="entry name" value="PBP_transglycosylase"/>
</dbReference>
<dbReference type="UniPathway" id="UPA00219"/>
<evidence type="ECO:0000313" key="14">
    <source>
        <dbReference type="Proteomes" id="UP000252707"/>
    </source>
</evidence>
<dbReference type="Gene3D" id="1.10.3810.10">
    <property type="entry name" value="Biosynthetic peptidoglycan transglycosylase-like"/>
    <property type="match status" value="1"/>
</dbReference>
<organism evidence="13 14">
    <name type="scientific">Thioalbus denitrificans</name>
    <dbReference type="NCBI Taxonomy" id="547122"/>
    <lineage>
        <taxon>Bacteria</taxon>
        <taxon>Pseudomonadati</taxon>
        <taxon>Pseudomonadota</taxon>
        <taxon>Gammaproteobacteria</taxon>
        <taxon>Chromatiales</taxon>
        <taxon>Ectothiorhodospiraceae</taxon>
        <taxon>Thioalbus</taxon>
    </lineage>
</organism>
<proteinExistence type="inferred from homology"/>
<dbReference type="GO" id="GO:0071555">
    <property type="term" value="P:cell wall organization"/>
    <property type="evidence" value="ECO:0007669"/>
    <property type="project" value="UniProtKB-KW"/>
</dbReference>
<comment type="subcellular location">
    <subcellularLocation>
        <location evidence="11">Cell inner membrane</location>
        <topology evidence="11">Single-pass membrane protein</topology>
    </subcellularLocation>
</comment>
<dbReference type="GO" id="GO:0016763">
    <property type="term" value="F:pentosyltransferase activity"/>
    <property type="evidence" value="ECO:0007669"/>
    <property type="project" value="InterPro"/>
</dbReference>
<evidence type="ECO:0000313" key="13">
    <source>
        <dbReference type="EMBL" id="RCX30762.1"/>
    </source>
</evidence>
<reference evidence="13 14" key="1">
    <citation type="submission" date="2018-07" db="EMBL/GenBank/DDBJ databases">
        <title>Genomic Encyclopedia of Type Strains, Phase IV (KMG-IV): sequencing the most valuable type-strain genomes for metagenomic binning, comparative biology and taxonomic classification.</title>
        <authorList>
            <person name="Goeker M."/>
        </authorList>
    </citation>
    <scope>NUCLEOTIDE SEQUENCE [LARGE SCALE GENOMIC DNA]</scope>
    <source>
        <strain evidence="13 14">DSM 26407</strain>
    </source>
</reference>
<dbReference type="Proteomes" id="UP000252707">
    <property type="component" value="Unassembled WGS sequence"/>
</dbReference>
<evidence type="ECO:0000256" key="2">
    <source>
        <dbReference type="ARBA" id="ARBA00022519"/>
    </source>
</evidence>
<dbReference type="EMBL" id="QPJY01000004">
    <property type="protein sequence ID" value="RCX30762.1"/>
    <property type="molecule type" value="Genomic_DNA"/>
</dbReference>
<keyword evidence="2 11" id="KW-0997">Cell inner membrane</keyword>
<name>A0A369C9P6_9GAMM</name>
<dbReference type="GO" id="GO:0008360">
    <property type="term" value="P:regulation of cell shape"/>
    <property type="evidence" value="ECO:0007669"/>
    <property type="project" value="UniProtKB-KW"/>
</dbReference>
<evidence type="ECO:0000259" key="12">
    <source>
        <dbReference type="Pfam" id="PF00912"/>
    </source>
</evidence>
<dbReference type="PANTHER" id="PTHR30400:SF0">
    <property type="entry name" value="BIOSYNTHETIC PEPTIDOGLYCAN TRANSGLYCOSYLASE"/>
    <property type="match status" value="1"/>
</dbReference>
<keyword evidence="9 11" id="KW-0472">Membrane</keyword>
<evidence type="ECO:0000256" key="5">
    <source>
        <dbReference type="ARBA" id="ARBA00022692"/>
    </source>
</evidence>
<gene>
    <name evidence="11" type="primary">mtgA</name>
    <name evidence="13" type="ORF">DFQ59_104198</name>
</gene>
<dbReference type="NCBIfam" id="TIGR02070">
    <property type="entry name" value="mono_pep_trsgly"/>
    <property type="match status" value="1"/>
</dbReference>
<dbReference type="GO" id="GO:0008955">
    <property type="term" value="F:peptidoglycan glycosyltransferase activity"/>
    <property type="evidence" value="ECO:0007669"/>
    <property type="project" value="UniProtKB-UniRule"/>
</dbReference>
<evidence type="ECO:0000256" key="3">
    <source>
        <dbReference type="ARBA" id="ARBA00022676"/>
    </source>
</evidence>
<evidence type="ECO:0000256" key="10">
    <source>
        <dbReference type="ARBA" id="ARBA00023316"/>
    </source>
</evidence>
<keyword evidence="1 11" id="KW-1003">Cell membrane</keyword>
<comment type="function">
    <text evidence="11">Peptidoglycan polymerase that catalyzes glycan chain elongation from lipid-linked precursors.</text>
</comment>
<feature type="domain" description="Glycosyl transferase family 51" evidence="12">
    <location>
        <begin position="57"/>
        <end position="220"/>
    </location>
</feature>
<dbReference type="GO" id="GO:0005886">
    <property type="term" value="C:plasma membrane"/>
    <property type="evidence" value="ECO:0007669"/>
    <property type="project" value="UniProtKB-SubCell"/>
</dbReference>